<organism evidence="3 4">
    <name type="scientific">Ilumatobacter fluminis</name>
    <dbReference type="NCBI Taxonomy" id="467091"/>
    <lineage>
        <taxon>Bacteria</taxon>
        <taxon>Bacillati</taxon>
        <taxon>Actinomycetota</taxon>
        <taxon>Acidimicrobiia</taxon>
        <taxon>Acidimicrobiales</taxon>
        <taxon>Ilumatobacteraceae</taxon>
        <taxon>Ilumatobacter</taxon>
    </lineage>
</organism>
<feature type="domain" description="Transglutaminase-like" evidence="2">
    <location>
        <begin position="175"/>
        <end position="251"/>
    </location>
</feature>
<protein>
    <submittedName>
        <fullName evidence="3">Uncharacterized protein (DUF2126 family)</fullName>
    </submittedName>
</protein>
<feature type="region of interest" description="Disordered" evidence="1">
    <location>
        <begin position="697"/>
        <end position="717"/>
    </location>
</feature>
<comment type="caution">
    <text evidence="3">The sequence shown here is derived from an EMBL/GenBank/DDBJ whole genome shotgun (WGS) entry which is preliminary data.</text>
</comment>
<evidence type="ECO:0000256" key="1">
    <source>
        <dbReference type="SAM" id="MobiDB-lite"/>
    </source>
</evidence>
<dbReference type="SMART" id="SM00460">
    <property type="entry name" value="TGc"/>
    <property type="match status" value="1"/>
</dbReference>
<dbReference type="OrthoDB" id="9804023at2"/>
<dbReference type="RefSeq" id="WP_133869983.1">
    <property type="nucleotide sequence ID" value="NZ_SOAU01000001.1"/>
</dbReference>
<feature type="region of interest" description="Disordered" evidence="1">
    <location>
        <begin position="462"/>
        <end position="488"/>
    </location>
</feature>
<dbReference type="PANTHER" id="PTHR33490:SF1">
    <property type="entry name" value="SLL1233 PROTEIN"/>
    <property type="match status" value="1"/>
</dbReference>
<dbReference type="Pfam" id="PF08379">
    <property type="entry name" value="Bact_transglu_N"/>
    <property type="match status" value="1"/>
</dbReference>
<dbReference type="InterPro" id="IPR038765">
    <property type="entry name" value="Papain-like_cys_pep_sf"/>
</dbReference>
<dbReference type="Proteomes" id="UP000294558">
    <property type="component" value="Unassembled WGS sequence"/>
</dbReference>
<sequence length="1114" mass="124153">MGIHVGIEHRTTYRFDRLTTIHPHVLRLRPAPHSRTPIVSYSLRVEPEDHFVNWQQDPFGNYLARFVFPEPARELDVTVDLVADMTVINPFDFFVEESAEHYPFEYEPEVRRDLEPYLRPATDDDPVFDRWMTGVRHRDDGTGIADFLVDINQRLYGDIEYSIRMEPGVQSPTQTLERGIGSCRDTGWLLVEALRRLGLAARFVSGYLVQLTSDQAALDGPDGPSADFTDLHAWAEVYVPGAGWIGLDPTSGLFAGEGHIPLACTPHPSSAAPITGSTSPCETEFSFSNVVRRVREDPRVTLPYTPDQWASIGRLGRRVDARLTADDVRLTMGGEPTFVSIDDMDGAEWNVAADGTAKRALALDLAERLRERFGFGGLIQHGQGKWYPGEPLPRWQIDIVWRNDGEPLWRRPELLADPNTPGEATLDDVAAFANAVADRFGIDGVVAAYEDPVDQAWAEARLPAGDPPVADVDVDADDDADDATDSDPADARRALIEQLSGDAGRPTGFVVPLHESVDGDGWGTTTWHLRRGRLYLIPGDSPIGLRLPIDSLSWAPHPPTFERSPFEERDELPAPGSLPQPAGHVERHRCPPTSIGFERRDGHVAVFLPPIEHAEHSIELLAVVEDVAADLDQPVVVQGYGLPRDPRLGSLTVTPDPGVIEVNVQPSSSWDELTEVVETLYDEARLTRLGTEKFALDGTHTGTGGGNHVTLGGRTPADSPLLRRPDLLRSLVTYWQHHPSLSYLFSGQFIGPTSQAPRVDEGRADNIYELEIAFAELQRLIDQDDEQTADEIDTPSDDPGGSAPAWMVDRLVRHLLVDLTGNTHRAEFCVDKLFSPDSERGRLGILELRAFEMPPHPQMALVQSLLVRSIVSRMWRDPYRGRLVRWGTDLYDRFMLPWFVRADIHDVVDDLRAHGLPFDESWLDPFLEFRFPLIGEATVSGVHLELRRAIEPWHVLGEEVSGGGTARYVDSSVERLQLRVDDVLPERHVITCNGVPVPLQPTTTPGTAVAGIRFKAWAPWSALHPTIGVHAPLVFDVVDRWSERSLGGCTYDVSHPGGRNYDTFPVNAAEAEARRAARFRRQGHQPGRVDIEHIDRLLATMPREYPRTLDLRRY</sequence>
<feature type="compositionally biased region" description="Low complexity" evidence="1">
    <location>
        <begin position="708"/>
        <end position="717"/>
    </location>
</feature>
<keyword evidence="4" id="KW-1185">Reference proteome</keyword>
<accession>A0A4R7I396</accession>
<feature type="region of interest" description="Disordered" evidence="1">
    <location>
        <begin position="560"/>
        <end position="596"/>
    </location>
</feature>
<gene>
    <name evidence="3" type="ORF">BDK89_3325</name>
</gene>
<proteinExistence type="predicted"/>
<dbReference type="EMBL" id="SOAU01000001">
    <property type="protein sequence ID" value="TDT17714.1"/>
    <property type="molecule type" value="Genomic_DNA"/>
</dbReference>
<dbReference type="InterPro" id="IPR013589">
    <property type="entry name" value="Bac_transglu_N"/>
</dbReference>
<dbReference type="Pfam" id="PF01841">
    <property type="entry name" value="Transglut_core"/>
    <property type="match status" value="1"/>
</dbReference>
<evidence type="ECO:0000259" key="2">
    <source>
        <dbReference type="SMART" id="SM00460"/>
    </source>
</evidence>
<dbReference type="SUPFAM" id="SSF54001">
    <property type="entry name" value="Cysteine proteinases"/>
    <property type="match status" value="1"/>
</dbReference>
<feature type="compositionally biased region" description="Acidic residues" evidence="1">
    <location>
        <begin position="472"/>
        <end position="488"/>
    </location>
</feature>
<dbReference type="InterPro" id="IPR002931">
    <property type="entry name" value="Transglutaminase-like"/>
</dbReference>
<evidence type="ECO:0000313" key="4">
    <source>
        <dbReference type="Proteomes" id="UP000294558"/>
    </source>
</evidence>
<evidence type="ECO:0000313" key="3">
    <source>
        <dbReference type="EMBL" id="TDT17714.1"/>
    </source>
</evidence>
<dbReference type="AlphaFoldDB" id="A0A4R7I396"/>
<dbReference type="InterPro" id="IPR018667">
    <property type="entry name" value="DUF2126"/>
</dbReference>
<dbReference type="Pfam" id="PF09899">
    <property type="entry name" value="DUF2126"/>
    <property type="match status" value="1"/>
</dbReference>
<dbReference type="Gene3D" id="3.10.620.30">
    <property type="match status" value="1"/>
</dbReference>
<name>A0A4R7I396_9ACTN</name>
<dbReference type="PANTHER" id="PTHR33490">
    <property type="entry name" value="BLR5614 PROTEIN-RELATED"/>
    <property type="match status" value="1"/>
</dbReference>
<reference evidence="3 4" key="1">
    <citation type="submission" date="2019-03" db="EMBL/GenBank/DDBJ databases">
        <title>Sequencing the genomes of 1000 actinobacteria strains.</title>
        <authorList>
            <person name="Klenk H.-P."/>
        </authorList>
    </citation>
    <scope>NUCLEOTIDE SEQUENCE [LARGE SCALE GENOMIC DNA]</scope>
    <source>
        <strain evidence="3 4">DSM 18936</strain>
    </source>
</reference>